<feature type="compositionally biased region" description="Acidic residues" evidence="4">
    <location>
        <begin position="727"/>
        <end position="748"/>
    </location>
</feature>
<feature type="compositionally biased region" description="Polar residues" evidence="4">
    <location>
        <begin position="1117"/>
        <end position="1128"/>
    </location>
</feature>
<name>A0A1Q3EX51_CULTA</name>
<evidence type="ECO:0000256" key="3">
    <source>
        <dbReference type="ARBA" id="ARBA00023242"/>
    </source>
</evidence>
<dbReference type="AlphaFoldDB" id="A0A1Q3EX51"/>
<evidence type="ECO:0000313" key="5">
    <source>
        <dbReference type="EMBL" id="JAV19882.1"/>
    </source>
</evidence>
<dbReference type="Pfam" id="PF04931">
    <property type="entry name" value="DNA_pol_phi"/>
    <property type="match status" value="1"/>
</dbReference>
<feature type="region of interest" description="Disordered" evidence="4">
    <location>
        <begin position="680"/>
        <end position="751"/>
    </location>
</feature>
<feature type="region of interest" description="Disordered" evidence="4">
    <location>
        <begin position="1117"/>
        <end position="1207"/>
    </location>
</feature>
<dbReference type="GO" id="GO:0043565">
    <property type="term" value="F:sequence-specific DNA binding"/>
    <property type="evidence" value="ECO:0007669"/>
    <property type="project" value="TreeGrafter"/>
</dbReference>
<dbReference type="SUPFAM" id="SSF48371">
    <property type="entry name" value="ARM repeat"/>
    <property type="match status" value="1"/>
</dbReference>
<evidence type="ECO:0000256" key="2">
    <source>
        <dbReference type="ARBA" id="ARBA00006809"/>
    </source>
</evidence>
<dbReference type="PANTHER" id="PTHR13213">
    <property type="entry name" value="MYB-BINDING PROTEIN 1A FAMILY MEMBER"/>
    <property type="match status" value="1"/>
</dbReference>
<reference evidence="5" key="1">
    <citation type="submission" date="2017-01" db="EMBL/GenBank/DDBJ databases">
        <title>A deep insight into the sialotranscriptome of adult male and female Cluex tarsalis mosquitoes.</title>
        <authorList>
            <person name="Ribeiro J.M."/>
            <person name="Moreira F."/>
            <person name="Bernard K.A."/>
            <person name="Calvo E."/>
        </authorList>
    </citation>
    <scope>NUCLEOTIDE SEQUENCE</scope>
    <source>
        <strain evidence="5">Kern County</strain>
        <tissue evidence="5">Salivary glands</tissue>
    </source>
</reference>
<keyword evidence="3" id="KW-0539">Nucleus</keyword>
<feature type="compositionally biased region" description="Acidic residues" evidence="4">
    <location>
        <begin position="1144"/>
        <end position="1162"/>
    </location>
</feature>
<organism evidence="5">
    <name type="scientific">Culex tarsalis</name>
    <name type="common">Encephalitis mosquito</name>
    <dbReference type="NCBI Taxonomy" id="7177"/>
    <lineage>
        <taxon>Eukaryota</taxon>
        <taxon>Metazoa</taxon>
        <taxon>Ecdysozoa</taxon>
        <taxon>Arthropoda</taxon>
        <taxon>Hexapoda</taxon>
        <taxon>Insecta</taxon>
        <taxon>Pterygota</taxon>
        <taxon>Neoptera</taxon>
        <taxon>Endopterygota</taxon>
        <taxon>Diptera</taxon>
        <taxon>Nematocera</taxon>
        <taxon>Culicoidea</taxon>
        <taxon>Culicidae</taxon>
        <taxon>Culicinae</taxon>
        <taxon>Culicini</taxon>
        <taxon>Culex</taxon>
        <taxon>Culex</taxon>
    </lineage>
</organism>
<accession>A0A1Q3EX51</accession>
<feature type="compositionally biased region" description="Basic and acidic residues" evidence="4">
    <location>
        <begin position="680"/>
        <end position="699"/>
    </location>
</feature>
<dbReference type="GO" id="GO:0005730">
    <property type="term" value="C:nucleolus"/>
    <property type="evidence" value="ECO:0007669"/>
    <property type="project" value="InterPro"/>
</dbReference>
<proteinExistence type="inferred from homology"/>
<dbReference type="PANTHER" id="PTHR13213:SF2">
    <property type="entry name" value="MYB-BINDING PROTEIN 1A"/>
    <property type="match status" value="1"/>
</dbReference>
<protein>
    <submittedName>
        <fullName evidence="5">Putative dna polymerase v</fullName>
    </submittedName>
</protein>
<evidence type="ECO:0000256" key="4">
    <source>
        <dbReference type="SAM" id="MobiDB-lite"/>
    </source>
</evidence>
<dbReference type="GO" id="GO:0003723">
    <property type="term" value="F:RNA binding"/>
    <property type="evidence" value="ECO:0007669"/>
    <property type="project" value="TreeGrafter"/>
</dbReference>
<dbReference type="EMBL" id="GFDL01015163">
    <property type="protein sequence ID" value="JAV19882.1"/>
    <property type="molecule type" value="Transcribed_RNA"/>
</dbReference>
<sequence>MIPVASPGKATMDKAVFRFFDKFTSADEQTRVRGACELISFLTSEPEKKEKERSYALKRLIRGVGSNTNASRAGYFTALVGYLEQVKDTEFCPGIMEIFGLVKSELSDSDKEGEDEDKQAQLKMELRIGKISVCGAIIGTGLIEGASDLELQTVLKTLKKGMHKAATPLAIMYLSELVRRIDTKKFTSVLWPVVEPKLNVPKEQQTMDTIYFLLAATSAHKKSVNKQFFQNNFDSPRMFHESNYPFLANLLWDIKSTVTINHPLYDYLVEQLVEQEKVASFWTHGVEPILKDDSGEHKFKDIVALRVLITILNRLKTLQCLPVLLSPGLLDMVLRKTKNFTQLSEDVRELYQEAFDALIQCYPKLSDEQCKLQVFERLVSAPSSILIEKYASNKVIQNLLATLNGESVQKAAQILRNLILSDSEAILNQERIHATQALQKLLYNRHVLAENEWRLGHIKFFLNMGVFYSADGQKILKSSKNQSALSSELVPMMKSSFFHCLEQRHSKLADEKTFLLSIVEYVHGILEGSGVKTLRVPLSDEHLQHWHRMYKIVHGKPKQQNQKLSTVFHILVLYMGLHLFSDPELAASSIAELESVMKRVQGKKSAATSSKLAIKQNGTDAAAEPEWIEVVVDLFLNLMSQNSHLLRKVIGHVFPHLSSELTLTAFNQILSVINLKDKTNPLSVDEKGGAEAEQDSKMDTDEEAEDDDDTSGVESDGGESDDKSSESEEEEEDDDDEDEDEFSDDEDGEKVTDKMRLAIQQALGGANPETDTESVDLDDMNEEEGRKLDEALAAAFKMFKQSKKTKPTKAEERVETTLTHFRMRVFDLIDIYLKNSPNIIICLELMLYIFEMLPVAIKETKHKQILDRYRQIFNNLTKIKQFNIDVKDVSAEQLPQILTDLMEKVAKGSSFPDRNQYLLKACQFIVICSQLIEKDSPANKKHATIDQVFCKYLKEFIVDRNPPLTTNVFQTLFRMGWSGNWLLAKTLAEDGLKKDTRIVRRTQTLQLLKELMKNRRFINADPELSAKTLKPIASHLATYLEERDNSTNISQNEFSELLQLLLELKNFQQQHSKTELINWKRTGAQIQKLRRSNLNSQTMNHYVRLCRLLQLEPIKNSQNKQQNGSAKQNGKAVANGVSKKDDGSDASESEDNEEDEDDEEEEQKPTSNGAVKRKKKHNSAKQKRLKKEERLKAASEGLETVSFVNVE</sequence>
<dbReference type="InterPro" id="IPR007015">
    <property type="entry name" value="DNA_pol_V/MYBBP1A"/>
</dbReference>
<comment type="subcellular location">
    <subcellularLocation>
        <location evidence="1">Nucleus</location>
    </subcellularLocation>
</comment>
<evidence type="ECO:0000256" key="1">
    <source>
        <dbReference type="ARBA" id="ARBA00004123"/>
    </source>
</evidence>
<feature type="compositionally biased region" description="Basic residues" evidence="4">
    <location>
        <begin position="1171"/>
        <end position="1185"/>
    </location>
</feature>
<comment type="similarity">
    <text evidence="2">Belongs to the MYBBP1A family.</text>
</comment>
<feature type="compositionally biased region" description="Acidic residues" evidence="4">
    <location>
        <begin position="700"/>
        <end position="719"/>
    </location>
</feature>
<dbReference type="GO" id="GO:0003714">
    <property type="term" value="F:transcription corepressor activity"/>
    <property type="evidence" value="ECO:0007669"/>
    <property type="project" value="TreeGrafter"/>
</dbReference>
<dbReference type="InterPro" id="IPR016024">
    <property type="entry name" value="ARM-type_fold"/>
</dbReference>